<sequence>QNASASEELAATAEEMSGQAEQLQQMMNFFKIASDVERAVKDRIRAPDARPKLASKAADKVMPMTFPPSSDSEFVAF</sequence>
<evidence type="ECO:0000313" key="3">
    <source>
        <dbReference type="EMBL" id="MFD2112580.1"/>
    </source>
</evidence>
<name>A0ABW4Y9Z8_9GAMM</name>
<keyword evidence="1" id="KW-0145">Chemotaxis</keyword>
<gene>
    <name evidence="3" type="ORF">ACFSJC_12085</name>
</gene>
<comment type="similarity">
    <text evidence="2">Belongs to the methyl-accepting chemotaxis (MCP) protein family.</text>
</comment>
<keyword evidence="4" id="KW-1185">Reference proteome</keyword>
<comment type="caution">
    <text evidence="3">The sequence shown here is derived from an EMBL/GenBank/DDBJ whole genome shotgun (WGS) entry which is preliminary data.</text>
</comment>
<protein>
    <submittedName>
        <fullName evidence="3">Methyl-accepting chemotaxis protein</fullName>
    </submittedName>
</protein>
<dbReference type="EMBL" id="JBHUHX010000032">
    <property type="protein sequence ID" value="MFD2112580.1"/>
    <property type="molecule type" value="Genomic_DNA"/>
</dbReference>
<dbReference type="PANTHER" id="PTHR43531">
    <property type="entry name" value="PROTEIN ICFG"/>
    <property type="match status" value="1"/>
</dbReference>
<dbReference type="InterPro" id="IPR051310">
    <property type="entry name" value="MCP_chemotaxis"/>
</dbReference>
<organism evidence="3 4">
    <name type="scientific">Thiorhodococcus fuscus</name>
    <dbReference type="NCBI Taxonomy" id="527200"/>
    <lineage>
        <taxon>Bacteria</taxon>
        <taxon>Pseudomonadati</taxon>
        <taxon>Pseudomonadota</taxon>
        <taxon>Gammaproteobacteria</taxon>
        <taxon>Chromatiales</taxon>
        <taxon>Chromatiaceae</taxon>
        <taxon>Thiorhodococcus</taxon>
    </lineage>
</organism>
<evidence type="ECO:0000256" key="2">
    <source>
        <dbReference type="ARBA" id="ARBA00029447"/>
    </source>
</evidence>
<proteinExistence type="inferred from homology"/>
<dbReference type="Proteomes" id="UP001597337">
    <property type="component" value="Unassembled WGS sequence"/>
</dbReference>
<accession>A0ABW4Y9Z8</accession>
<reference evidence="4" key="1">
    <citation type="journal article" date="2019" name="Int. J. Syst. Evol. Microbiol.">
        <title>The Global Catalogue of Microorganisms (GCM) 10K type strain sequencing project: providing services to taxonomists for standard genome sequencing and annotation.</title>
        <authorList>
            <consortium name="The Broad Institute Genomics Platform"/>
            <consortium name="The Broad Institute Genome Sequencing Center for Infectious Disease"/>
            <person name="Wu L."/>
            <person name="Ma J."/>
        </authorList>
    </citation>
    <scope>NUCLEOTIDE SEQUENCE [LARGE SCALE GENOMIC DNA]</scope>
    <source>
        <strain evidence="4">KACC 12597</strain>
    </source>
</reference>
<feature type="non-terminal residue" evidence="3">
    <location>
        <position position="1"/>
    </location>
</feature>
<evidence type="ECO:0000256" key="1">
    <source>
        <dbReference type="ARBA" id="ARBA00022500"/>
    </source>
</evidence>
<evidence type="ECO:0000313" key="4">
    <source>
        <dbReference type="Proteomes" id="UP001597337"/>
    </source>
</evidence>
<dbReference type="PANTHER" id="PTHR43531:SF11">
    <property type="entry name" value="METHYL-ACCEPTING CHEMOTAXIS PROTEIN 3"/>
    <property type="match status" value="1"/>
</dbReference>